<evidence type="ECO:0000256" key="3">
    <source>
        <dbReference type="PROSITE-ProRule" id="PRU00221"/>
    </source>
</evidence>
<dbReference type="PROSITE" id="PS50294">
    <property type="entry name" value="WD_REPEATS_REGION"/>
    <property type="match status" value="1"/>
</dbReference>
<name>A0A7R9XVW1_9VIRI</name>
<proteinExistence type="predicted"/>
<dbReference type="PROSITE" id="PS50082">
    <property type="entry name" value="WD_REPEATS_2"/>
    <property type="match status" value="3"/>
</dbReference>
<dbReference type="InterPro" id="IPR015943">
    <property type="entry name" value="WD40/YVTN_repeat-like_dom_sf"/>
</dbReference>
<dbReference type="AlphaFoldDB" id="A0A7R9XVW1"/>
<dbReference type="InterPro" id="IPR001680">
    <property type="entry name" value="WD40_rpt"/>
</dbReference>
<accession>A0A7R9XVW1</accession>
<dbReference type="InterPro" id="IPR036322">
    <property type="entry name" value="WD40_repeat_dom_sf"/>
</dbReference>
<feature type="repeat" description="WD" evidence="3">
    <location>
        <begin position="29"/>
        <end position="55"/>
    </location>
</feature>
<keyword evidence="1 3" id="KW-0853">WD repeat</keyword>
<reference evidence="5" key="1">
    <citation type="submission" date="2021-01" db="EMBL/GenBank/DDBJ databases">
        <authorList>
            <person name="Corre E."/>
            <person name="Pelletier E."/>
            <person name="Niang G."/>
            <person name="Scheremetjew M."/>
            <person name="Finn R."/>
            <person name="Kale V."/>
            <person name="Holt S."/>
            <person name="Cochrane G."/>
            <person name="Meng A."/>
            <person name="Brown T."/>
            <person name="Cohen L."/>
        </authorList>
    </citation>
    <scope>NUCLEOTIDE SEQUENCE</scope>
    <source>
        <strain evidence="5">CCMP1413</strain>
    </source>
</reference>
<sequence>MAFGAAAVGGAGHNPAKSFEVPSPPSDGVSSLAFSPAANHLVATSWDNQARLWEVLPTGQSQPKASVAAEQPLLCSAWSADGTAVFLGGCDKQAKLWSVASGATTAQVVGQHDAPICSMAWIEELKLLATGSWDKTVKYWDTRSPTPAHTQQLPERCYAMDVRQSLMVVATAERHICIINLKTPQQIYKTIQSPLKYQTRCVSCFPDQTGFLVGSIEGRVAVHHVEDSQQGRNFTFKCHRDNADVYAVNSIAFHPTYGTFATAGADGAFNFWDKDSKQRLKAMPRANAPIPCGTFNRDGSIYAYAVSYDWSKGAQGHQPQVAKNHVLLHATQDSEVKSRQKKR</sequence>
<evidence type="ECO:0000256" key="1">
    <source>
        <dbReference type="ARBA" id="ARBA00022574"/>
    </source>
</evidence>
<dbReference type="PRINTS" id="PR00320">
    <property type="entry name" value="GPROTEINBRPT"/>
</dbReference>
<protein>
    <recommendedName>
        <fullName evidence="6">Anaphase-promoting complex subunit 4 WD40 domain-containing protein</fullName>
    </recommendedName>
</protein>
<dbReference type="PANTHER" id="PTHR10971">
    <property type="entry name" value="MRNA EXPORT FACTOR AND BUB3"/>
    <property type="match status" value="1"/>
</dbReference>
<feature type="repeat" description="WD" evidence="3">
    <location>
        <begin position="109"/>
        <end position="150"/>
    </location>
</feature>
<dbReference type="EMBL" id="HBDZ01002012">
    <property type="protein sequence ID" value="CAD8230638.1"/>
    <property type="molecule type" value="Transcribed_RNA"/>
</dbReference>
<dbReference type="PROSITE" id="PS00678">
    <property type="entry name" value="WD_REPEATS_1"/>
    <property type="match status" value="1"/>
</dbReference>
<evidence type="ECO:0000256" key="2">
    <source>
        <dbReference type="ARBA" id="ARBA00022737"/>
    </source>
</evidence>
<feature type="region of interest" description="Disordered" evidence="4">
    <location>
        <begin position="1"/>
        <end position="23"/>
    </location>
</feature>
<dbReference type="InterPro" id="IPR019775">
    <property type="entry name" value="WD40_repeat_CS"/>
</dbReference>
<dbReference type="FunFam" id="2.130.10.10:FF:000190">
    <property type="entry name" value="Nuclear pore complex subunit"/>
    <property type="match status" value="1"/>
</dbReference>
<dbReference type="Pfam" id="PF00400">
    <property type="entry name" value="WD40"/>
    <property type="match status" value="3"/>
</dbReference>
<dbReference type="SMART" id="SM00320">
    <property type="entry name" value="WD40"/>
    <property type="match status" value="5"/>
</dbReference>
<dbReference type="InterPro" id="IPR020472">
    <property type="entry name" value="WD40_PAC1"/>
</dbReference>
<gene>
    <name evidence="5" type="ORF">PCOL08062_LOCUS1613</name>
</gene>
<evidence type="ECO:0008006" key="6">
    <source>
        <dbReference type="Google" id="ProtNLM"/>
    </source>
</evidence>
<feature type="repeat" description="WD" evidence="3">
    <location>
        <begin position="248"/>
        <end position="282"/>
    </location>
</feature>
<dbReference type="SUPFAM" id="SSF50978">
    <property type="entry name" value="WD40 repeat-like"/>
    <property type="match status" value="1"/>
</dbReference>
<organism evidence="5">
    <name type="scientific">Prasinoderma coloniale</name>
    <dbReference type="NCBI Taxonomy" id="156133"/>
    <lineage>
        <taxon>Eukaryota</taxon>
        <taxon>Viridiplantae</taxon>
        <taxon>Prasinodermophyta</taxon>
        <taxon>Prasinodermophyceae</taxon>
        <taxon>Prasinodermales</taxon>
        <taxon>Prasinodermaceae</taxon>
        <taxon>Prasinoderma</taxon>
    </lineage>
</organism>
<dbReference type="Gene3D" id="2.130.10.10">
    <property type="entry name" value="YVTN repeat-like/Quinoprotein amine dehydrogenase"/>
    <property type="match status" value="1"/>
</dbReference>
<keyword evidence="2" id="KW-0677">Repeat</keyword>
<evidence type="ECO:0000313" key="5">
    <source>
        <dbReference type="EMBL" id="CAD8230638.1"/>
    </source>
</evidence>
<evidence type="ECO:0000256" key="4">
    <source>
        <dbReference type="SAM" id="MobiDB-lite"/>
    </source>
</evidence>